<protein>
    <submittedName>
        <fullName evidence="7">Iron-sulfur flavoprotein</fullName>
    </submittedName>
</protein>
<evidence type="ECO:0000256" key="4">
    <source>
        <dbReference type="ARBA" id="ARBA00022643"/>
    </source>
</evidence>
<feature type="domain" description="NADPH-dependent FMN reductase-like" evidence="6">
    <location>
        <begin position="1"/>
        <end position="151"/>
    </location>
</feature>
<dbReference type="InterPro" id="IPR005025">
    <property type="entry name" value="FMN_Rdtase-like_dom"/>
</dbReference>
<evidence type="ECO:0000256" key="2">
    <source>
        <dbReference type="ARBA" id="ARBA00001966"/>
    </source>
</evidence>
<dbReference type="Gene3D" id="3.40.50.360">
    <property type="match status" value="1"/>
</dbReference>
<dbReference type="AlphaFoldDB" id="A0A0A7LAM0"/>
<dbReference type="InterPro" id="IPR029039">
    <property type="entry name" value="Flavoprotein-like_sf"/>
</dbReference>
<evidence type="ECO:0000256" key="1">
    <source>
        <dbReference type="ARBA" id="ARBA00001917"/>
    </source>
</evidence>
<dbReference type="STRING" id="1577791.Mpt1_c01830"/>
<sequence>MKVIALNGSPRLIGNTSNILHDVADEFEKEGIETEHVQLYSYNLEKCNDCRSCEIRGDGRCILEDDELNDIVDAMREADGIILASPCYYGACSAQMKIFLERAGLILEKGDKGLKRKVGGAIVVNAHDGGSMVYYQLVNWMLRNQMIVCGGAPAPIVTALNSPQYQNDKDGMKGVIGLAKEMAWAISKLSQ</sequence>
<evidence type="ECO:0000259" key="6">
    <source>
        <dbReference type="Pfam" id="PF03358"/>
    </source>
</evidence>
<dbReference type="OrthoDB" id="9059at2157"/>
<reference evidence="7 8" key="1">
    <citation type="journal article" date="2014" name="Appl. Environ. Microbiol.">
        <title>Comparative Genome Analysis of 'Candidatus Methanoplasma termitum' Indicates a New Mode of Energy Metabolism in the Seventh Order of Methanogens.</title>
        <authorList>
            <person name="Lang K."/>
            <person name="Schuldes J."/>
            <person name="Klingl A."/>
            <person name="Poehlein A."/>
            <person name="Daniel R."/>
            <person name="Brune A."/>
        </authorList>
    </citation>
    <scope>NUCLEOTIDE SEQUENCE [LARGE SCALE GENOMIC DNA]</scope>
    <source>
        <strain evidence="8">Mpt1</strain>
    </source>
</reference>
<dbReference type="InterPro" id="IPR051796">
    <property type="entry name" value="ISF_SsuE-like"/>
</dbReference>
<comment type="cofactor">
    <cofactor evidence="2">
        <name>[4Fe-4S] cluster</name>
        <dbReference type="ChEBI" id="CHEBI:49883"/>
    </cofactor>
</comment>
<keyword evidence="4" id="KW-0288">FMN</keyword>
<dbReference type="RefSeq" id="WP_048111421.1">
    <property type="nucleotide sequence ID" value="NZ_CP010070.1"/>
</dbReference>
<comment type="similarity">
    <text evidence="5">Belongs to the SsuE family. Isf subfamily.</text>
</comment>
<dbReference type="SUPFAM" id="SSF52218">
    <property type="entry name" value="Flavoproteins"/>
    <property type="match status" value="1"/>
</dbReference>
<dbReference type="Pfam" id="PF03358">
    <property type="entry name" value="FMN_red"/>
    <property type="match status" value="1"/>
</dbReference>
<keyword evidence="8" id="KW-1185">Reference proteome</keyword>
<dbReference type="GeneID" id="24817858"/>
<evidence type="ECO:0000256" key="3">
    <source>
        <dbReference type="ARBA" id="ARBA00022630"/>
    </source>
</evidence>
<name>A0A0A7LAM0_9ARCH</name>
<dbReference type="PANTHER" id="PTHR43278">
    <property type="entry name" value="NAD(P)H-DEPENDENT FMN-CONTAINING OXIDOREDUCTASE YWQN-RELATED"/>
    <property type="match status" value="1"/>
</dbReference>
<dbReference type="Proteomes" id="UP000030787">
    <property type="component" value="Chromosome"/>
</dbReference>
<dbReference type="EMBL" id="CP010070">
    <property type="protein sequence ID" value="AIZ56084.1"/>
    <property type="molecule type" value="Genomic_DNA"/>
</dbReference>
<organism evidence="7 8">
    <name type="scientific">Candidatus Methanoplasma termitum</name>
    <dbReference type="NCBI Taxonomy" id="1577791"/>
    <lineage>
        <taxon>Archaea</taxon>
        <taxon>Methanobacteriati</taxon>
        <taxon>Thermoplasmatota</taxon>
        <taxon>Thermoplasmata</taxon>
        <taxon>Methanomassiliicoccales</taxon>
        <taxon>Methanomassiliicoccaceae</taxon>
        <taxon>Candidatus Methanoplasma</taxon>
    </lineage>
</organism>
<gene>
    <name evidence="7" type="ORF">Mpt1_c01830</name>
</gene>
<accession>A0A0A7LAM0</accession>
<comment type="cofactor">
    <cofactor evidence="1">
        <name>FMN</name>
        <dbReference type="ChEBI" id="CHEBI:58210"/>
    </cofactor>
</comment>
<evidence type="ECO:0000313" key="8">
    <source>
        <dbReference type="Proteomes" id="UP000030787"/>
    </source>
</evidence>
<dbReference type="PANTHER" id="PTHR43278:SF4">
    <property type="entry name" value="NAD(P)H-DEPENDENT FMN-CONTAINING OXIDOREDUCTASE YWQN-RELATED"/>
    <property type="match status" value="1"/>
</dbReference>
<dbReference type="GO" id="GO:0016491">
    <property type="term" value="F:oxidoreductase activity"/>
    <property type="evidence" value="ECO:0007669"/>
    <property type="project" value="InterPro"/>
</dbReference>
<evidence type="ECO:0000256" key="5">
    <source>
        <dbReference type="ARBA" id="ARBA00038292"/>
    </source>
</evidence>
<evidence type="ECO:0000313" key="7">
    <source>
        <dbReference type="EMBL" id="AIZ56084.1"/>
    </source>
</evidence>
<proteinExistence type="inferred from homology"/>
<dbReference type="HOGENOM" id="CLU_050993_3_3_2"/>
<dbReference type="KEGG" id="mear:Mpt1_c01830"/>
<keyword evidence="3" id="KW-0285">Flavoprotein</keyword>